<protein>
    <submittedName>
        <fullName evidence="17">Cytochrome P450 mono-oxygenase</fullName>
    </submittedName>
</protein>
<evidence type="ECO:0000256" key="12">
    <source>
        <dbReference type="ARBA" id="ARBA00023033"/>
    </source>
</evidence>
<evidence type="ECO:0000256" key="5">
    <source>
        <dbReference type="ARBA" id="ARBA00010617"/>
    </source>
</evidence>
<dbReference type="EMBL" id="MH500612">
    <property type="protein sequence ID" value="QBC73087.1"/>
    <property type="molecule type" value="mRNA"/>
</dbReference>
<dbReference type="PANTHER" id="PTHR24291">
    <property type="entry name" value="CYTOCHROME P450 FAMILY 4"/>
    <property type="match status" value="1"/>
</dbReference>
<evidence type="ECO:0000256" key="15">
    <source>
        <dbReference type="RuleBase" id="RU000461"/>
    </source>
</evidence>
<dbReference type="GO" id="GO:0020037">
    <property type="term" value="F:heme binding"/>
    <property type="evidence" value="ECO:0007669"/>
    <property type="project" value="InterPro"/>
</dbReference>
<gene>
    <name evidence="17" type="primary">CYP4AV1</name>
</gene>
<dbReference type="InterPro" id="IPR036396">
    <property type="entry name" value="Cyt_P450_sf"/>
</dbReference>
<comment type="similarity">
    <text evidence="5 15">Belongs to the cytochrome P450 family.</text>
</comment>
<evidence type="ECO:0000256" key="3">
    <source>
        <dbReference type="ARBA" id="ARBA00004174"/>
    </source>
</evidence>
<dbReference type="CDD" id="cd20628">
    <property type="entry name" value="CYP4"/>
    <property type="match status" value="1"/>
</dbReference>
<evidence type="ECO:0000256" key="4">
    <source>
        <dbReference type="ARBA" id="ARBA00004406"/>
    </source>
</evidence>
<dbReference type="InterPro" id="IPR001128">
    <property type="entry name" value="Cyt_P450"/>
</dbReference>
<keyword evidence="6 14" id="KW-0349">Heme</keyword>
<keyword evidence="13 16" id="KW-0472">Membrane</keyword>
<evidence type="ECO:0000256" key="2">
    <source>
        <dbReference type="ARBA" id="ARBA00003690"/>
    </source>
</evidence>
<dbReference type="AlphaFoldDB" id="A0A411K6Y3"/>
<dbReference type="Gene3D" id="1.10.630.10">
    <property type="entry name" value="Cytochrome P450"/>
    <property type="match status" value="1"/>
</dbReference>
<feature type="binding site" description="axial binding residue" evidence="14">
    <location>
        <position position="440"/>
    </location>
    <ligand>
        <name>heme</name>
        <dbReference type="ChEBI" id="CHEBI:30413"/>
    </ligand>
    <ligandPart>
        <name>Fe</name>
        <dbReference type="ChEBI" id="CHEBI:18248"/>
    </ligandPart>
</feature>
<dbReference type="InterPro" id="IPR002401">
    <property type="entry name" value="Cyt_P450_E_grp-I"/>
</dbReference>
<evidence type="ECO:0000313" key="17">
    <source>
        <dbReference type="EMBL" id="QBC73087.1"/>
    </source>
</evidence>
<evidence type="ECO:0000256" key="7">
    <source>
        <dbReference type="ARBA" id="ARBA00022723"/>
    </source>
</evidence>
<evidence type="ECO:0000256" key="10">
    <source>
        <dbReference type="ARBA" id="ARBA00023002"/>
    </source>
</evidence>
<evidence type="ECO:0000256" key="16">
    <source>
        <dbReference type="SAM" id="Phobius"/>
    </source>
</evidence>
<keyword evidence="16" id="KW-0812">Transmembrane</keyword>
<reference evidence="17" key="1">
    <citation type="journal article" date="2019" name="PLoS Genet.">
        <title>Genomic insights into neonicotinoid sensitivity in the solitary bee Osmia bicornis.</title>
        <authorList>
            <person name="Beadle K."/>
            <person name="Singh K.S."/>
            <person name="Troczka B.J."/>
            <person name="Randall E."/>
            <person name="Zaworra M."/>
            <person name="Zimmer C.T."/>
            <person name="Hayward A."/>
            <person name="Reid R."/>
            <person name="Kor L."/>
            <person name="Kohler M."/>
            <person name="Buer B."/>
            <person name="Nelson D.R."/>
            <person name="Williamson M.S."/>
            <person name="Davies T.G."/>
            <person name="Field L.M."/>
            <person name="Nauen R."/>
            <person name="Bass C."/>
        </authorList>
    </citation>
    <scope>NUCLEOTIDE SEQUENCE</scope>
</reference>
<dbReference type="PRINTS" id="PR00463">
    <property type="entry name" value="EP450I"/>
</dbReference>
<dbReference type="GO" id="GO:0005789">
    <property type="term" value="C:endoplasmic reticulum membrane"/>
    <property type="evidence" value="ECO:0007669"/>
    <property type="project" value="UniProtKB-SubCell"/>
</dbReference>
<sequence>MEGSWLTLILSMCLMTIILLLLVRRGKFLYTLRKVPYPPALPIIGNAYQLCCSPEEAFKKMIKWGQELGDIYLVWVGMRPFIFLYKAEAIQPLLSSSIHIDKSLEYKYLQPWLGSGLVTSTGEKWHFRRKLLTPTFHSGLLEVYLKTAIREAEVLISCLRKEIGKPAFDIVPYAKRATLDVICDSSMGCNVNAQTNFKNEYVQAINTLASISQRRFLNVWMSFDPIFKLTRWGQKYNHALGVTHEFVNRIIAERKAEWKAKKYRNCSEQSNKHQALLDLLLELSQDGKVLTDDDIRDEVNTFMFAGHDTTATSVSWILYALGRHPEYQEKVLNEYYEVTKTKQLTLDVLSKLTWLEACIKETWRVYPVAPLIARQIYHPITILGHDIPIGSTVLVNSFLLHRDPRYFPEPDTYKPERFLPNGPKYPPYAFIPFSAGSRNCIGSKYAIMIVKILSLFILKNFHVISLDTEDQLRFSSELVLHNANGLRLKITPRKQELDVIILHSMHSNKVKEKC</sequence>
<dbReference type="PRINTS" id="PR00385">
    <property type="entry name" value="P450"/>
</dbReference>
<evidence type="ECO:0000256" key="11">
    <source>
        <dbReference type="ARBA" id="ARBA00023004"/>
    </source>
</evidence>
<dbReference type="GO" id="GO:0005506">
    <property type="term" value="F:iron ion binding"/>
    <property type="evidence" value="ECO:0007669"/>
    <property type="project" value="InterPro"/>
</dbReference>
<comment type="function">
    <text evidence="2">May be involved in the metabolism of insect hormones and in the breakdown of synthetic insecticides.</text>
</comment>
<feature type="transmembrane region" description="Helical" evidence="16">
    <location>
        <begin position="6"/>
        <end position="23"/>
    </location>
</feature>
<keyword evidence="10 15" id="KW-0560">Oxidoreductase</keyword>
<evidence type="ECO:0000256" key="8">
    <source>
        <dbReference type="ARBA" id="ARBA00022824"/>
    </source>
</evidence>
<dbReference type="Pfam" id="PF00067">
    <property type="entry name" value="p450"/>
    <property type="match status" value="1"/>
</dbReference>
<evidence type="ECO:0000256" key="9">
    <source>
        <dbReference type="ARBA" id="ARBA00022848"/>
    </source>
</evidence>
<organism evidence="17">
    <name type="scientific">Osmia rufa</name>
    <name type="common">Red mason bee</name>
    <dbReference type="NCBI Taxonomy" id="1437190"/>
    <lineage>
        <taxon>Eukaryota</taxon>
        <taxon>Metazoa</taxon>
        <taxon>Ecdysozoa</taxon>
        <taxon>Arthropoda</taxon>
        <taxon>Hexapoda</taxon>
        <taxon>Insecta</taxon>
        <taxon>Pterygota</taxon>
        <taxon>Neoptera</taxon>
        <taxon>Endopterygota</taxon>
        <taxon>Hymenoptera</taxon>
        <taxon>Apocrita</taxon>
        <taxon>Aculeata</taxon>
        <taxon>Apoidea</taxon>
        <taxon>Anthophila</taxon>
        <taxon>Megachilidae</taxon>
        <taxon>Megachilinae</taxon>
        <taxon>Osmia</taxon>
    </lineage>
</organism>
<dbReference type="GO" id="GO:0004497">
    <property type="term" value="F:monooxygenase activity"/>
    <property type="evidence" value="ECO:0007669"/>
    <property type="project" value="UniProtKB-KW"/>
</dbReference>
<dbReference type="SUPFAM" id="SSF48264">
    <property type="entry name" value="Cytochrome P450"/>
    <property type="match status" value="1"/>
</dbReference>
<dbReference type="GO" id="GO:0016705">
    <property type="term" value="F:oxidoreductase activity, acting on paired donors, with incorporation or reduction of molecular oxygen"/>
    <property type="evidence" value="ECO:0007669"/>
    <property type="project" value="InterPro"/>
</dbReference>
<accession>A0A411K6Y3</accession>
<evidence type="ECO:0000256" key="1">
    <source>
        <dbReference type="ARBA" id="ARBA00001971"/>
    </source>
</evidence>
<comment type="cofactor">
    <cofactor evidence="1 14">
        <name>heme</name>
        <dbReference type="ChEBI" id="CHEBI:30413"/>
    </cofactor>
</comment>
<keyword evidence="8" id="KW-0256">Endoplasmic reticulum</keyword>
<name>A0A411K6Y3_OSMRU</name>
<evidence type="ECO:0000256" key="13">
    <source>
        <dbReference type="ARBA" id="ARBA00023136"/>
    </source>
</evidence>
<evidence type="ECO:0000256" key="6">
    <source>
        <dbReference type="ARBA" id="ARBA00022617"/>
    </source>
</evidence>
<keyword evidence="16" id="KW-1133">Transmembrane helix</keyword>
<evidence type="ECO:0000256" key="14">
    <source>
        <dbReference type="PIRSR" id="PIRSR602401-1"/>
    </source>
</evidence>
<dbReference type="InterPro" id="IPR050196">
    <property type="entry name" value="Cytochrome_P450_Monoox"/>
</dbReference>
<dbReference type="PANTHER" id="PTHR24291:SF189">
    <property type="entry name" value="CYTOCHROME P450 4C3-RELATED"/>
    <property type="match status" value="1"/>
</dbReference>
<keyword evidence="11 14" id="KW-0408">Iron</keyword>
<keyword evidence="12 15" id="KW-0503">Monooxygenase</keyword>
<dbReference type="InterPro" id="IPR017972">
    <property type="entry name" value="Cyt_P450_CS"/>
</dbReference>
<proteinExistence type="evidence at transcript level"/>
<dbReference type="PROSITE" id="PS00086">
    <property type="entry name" value="CYTOCHROME_P450"/>
    <property type="match status" value="1"/>
</dbReference>
<keyword evidence="9" id="KW-0492">Microsome</keyword>
<comment type="subcellular location">
    <subcellularLocation>
        <location evidence="4">Endoplasmic reticulum membrane</location>
        <topology evidence="4">Peripheral membrane protein</topology>
    </subcellularLocation>
    <subcellularLocation>
        <location evidence="3">Microsome membrane</location>
        <topology evidence="3">Peripheral membrane protein</topology>
    </subcellularLocation>
</comment>
<keyword evidence="7 14" id="KW-0479">Metal-binding</keyword>